<feature type="region of interest" description="Disordered" evidence="1">
    <location>
        <begin position="251"/>
        <end position="282"/>
    </location>
</feature>
<dbReference type="Gene3D" id="3.40.30.10">
    <property type="entry name" value="Glutaredoxin"/>
    <property type="match status" value="2"/>
</dbReference>
<name>A0AAV0D0E9_9ASTE</name>
<dbReference type="InterPro" id="IPR036249">
    <property type="entry name" value="Thioredoxin-like_sf"/>
</dbReference>
<evidence type="ECO:0000313" key="4">
    <source>
        <dbReference type="Proteomes" id="UP001152523"/>
    </source>
</evidence>
<dbReference type="CDD" id="cd03062">
    <property type="entry name" value="TRX_Fd_Sucrase"/>
    <property type="match status" value="1"/>
</dbReference>
<evidence type="ECO:0000256" key="2">
    <source>
        <dbReference type="SAM" id="Phobius"/>
    </source>
</evidence>
<comment type="caution">
    <text evidence="3">The sequence shown here is derived from an EMBL/GenBank/DDBJ whole genome shotgun (WGS) entry which is preliminary data.</text>
</comment>
<gene>
    <name evidence="3" type="ORF">CEPIT_LOCUS10991</name>
</gene>
<dbReference type="Pfam" id="PF06999">
    <property type="entry name" value="Suc_Fer-like"/>
    <property type="match status" value="1"/>
</dbReference>
<keyword evidence="4" id="KW-1185">Reference proteome</keyword>
<reference evidence="3" key="1">
    <citation type="submission" date="2022-07" db="EMBL/GenBank/DDBJ databases">
        <authorList>
            <person name="Macas J."/>
            <person name="Novak P."/>
            <person name="Neumann P."/>
        </authorList>
    </citation>
    <scope>NUCLEOTIDE SEQUENCE</scope>
</reference>
<proteinExistence type="predicted"/>
<protein>
    <recommendedName>
        <fullName evidence="5">Altered inheritance of mitochondria protein 32</fullName>
    </recommendedName>
</protein>
<keyword evidence="2" id="KW-0472">Membrane</keyword>
<feature type="compositionally biased region" description="Polar residues" evidence="1">
    <location>
        <begin position="261"/>
        <end position="271"/>
    </location>
</feature>
<evidence type="ECO:0000313" key="3">
    <source>
        <dbReference type="EMBL" id="CAH9089726.1"/>
    </source>
</evidence>
<evidence type="ECO:0008006" key="5">
    <source>
        <dbReference type="Google" id="ProtNLM"/>
    </source>
</evidence>
<dbReference type="FunFam" id="3.40.30.10:FF:000213">
    <property type="entry name" value="APD1p protein"/>
    <property type="match status" value="1"/>
</dbReference>
<feature type="compositionally biased region" description="Basic and acidic residues" evidence="1">
    <location>
        <begin position="272"/>
        <end position="282"/>
    </location>
</feature>
<dbReference type="InterPro" id="IPR009737">
    <property type="entry name" value="Aim32/Apd1-like"/>
</dbReference>
<keyword evidence="2" id="KW-0812">Transmembrane</keyword>
<dbReference type="AlphaFoldDB" id="A0AAV0D0E9"/>
<accession>A0AAV0D0E9</accession>
<dbReference type="Proteomes" id="UP001152523">
    <property type="component" value="Unassembled WGS sequence"/>
</dbReference>
<dbReference type="PANTHER" id="PTHR31902">
    <property type="entry name" value="ACTIN PATCHES DISTAL PROTEIN 1"/>
    <property type="match status" value="1"/>
</dbReference>
<dbReference type="SUPFAM" id="SSF52833">
    <property type="entry name" value="Thioredoxin-like"/>
    <property type="match status" value="1"/>
</dbReference>
<keyword evidence="2" id="KW-1133">Transmembrane helix</keyword>
<dbReference type="EMBL" id="CAMAPF010000062">
    <property type="protein sequence ID" value="CAH9089726.1"/>
    <property type="molecule type" value="Genomic_DNA"/>
</dbReference>
<feature type="transmembrane region" description="Helical" evidence="2">
    <location>
        <begin position="328"/>
        <end position="347"/>
    </location>
</feature>
<sequence length="351" mass="38525">MAGEQENFTEATAVSDDLKFGFQRSEMYECDLAGTVKPPYERHVFLTYQSHDTWPSSVEDSDSDLLPKLLSASIKARRNDIKVKTRLTICEGGDGMHLSDGDVLIFPEMIKYRGLKESEVDGFVEDVLVNGKPWASGLPESLQGAYVFVCAHNKRDMRCGVCGPVLIDKFKEEIEAIVLKEPVFVAACSHIGGHKYAGNVIIFSEVEGKVAGHWYGYVTPNDVPALLDQHIGEGKIIERIWRGEMGACAKEGDKKDEQPVPNGTNLSNAKNKPQETHSEEGKGSFVTCCQGSNGISCCKDVSPGEVEKKKGHGCLSSLVEKWERRDTLTAVGLIASVTVVALAYGFYKRAR</sequence>
<evidence type="ECO:0000256" key="1">
    <source>
        <dbReference type="SAM" id="MobiDB-lite"/>
    </source>
</evidence>
<organism evidence="3 4">
    <name type="scientific">Cuscuta epithymum</name>
    <dbReference type="NCBI Taxonomy" id="186058"/>
    <lineage>
        <taxon>Eukaryota</taxon>
        <taxon>Viridiplantae</taxon>
        <taxon>Streptophyta</taxon>
        <taxon>Embryophyta</taxon>
        <taxon>Tracheophyta</taxon>
        <taxon>Spermatophyta</taxon>
        <taxon>Magnoliopsida</taxon>
        <taxon>eudicotyledons</taxon>
        <taxon>Gunneridae</taxon>
        <taxon>Pentapetalae</taxon>
        <taxon>asterids</taxon>
        <taxon>lamiids</taxon>
        <taxon>Solanales</taxon>
        <taxon>Convolvulaceae</taxon>
        <taxon>Cuscuteae</taxon>
        <taxon>Cuscuta</taxon>
        <taxon>Cuscuta subgen. Cuscuta</taxon>
    </lineage>
</organism>
<dbReference type="PANTHER" id="PTHR31902:SF10">
    <property type="entry name" value="SUCRASE_FERREDOXIN-LIKE FAMILY PROTEIN"/>
    <property type="match status" value="1"/>
</dbReference>